<evidence type="ECO:0000313" key="2">
    <source>
        <dbReference type="WBParaSite" id="ES5_v2.g28509.t1"/>
    </source>
</evidence>
<organism evidence="1 2">
    <name type="scientific">Panagrolaimus sp. ES5</name>
    <dbReference type="NCBI Taxonomy" id="591445"/>
    <lineage>
        <taxon>Eukaryota</taxon>
        <taxon>Metazoa</taxon>
        <taxon>Ecdysozoa</taxon>
        <taxon>Nematoda</taxon>
        <taxon>Chromadorea</taxon>
        <taxon>Rhabditida</taxon>
        <taxon>Tylenchina</taxon>
        <taxon>Panagrolaimomorpha</taxon>
        <taxon>Panagrolaimoidea</taxon>
        <taxon>Panagrolaimidae</taxon>
        <taxon>Panagrolaimus</taxon>
    </lineage>
</organism>
<accession>A0AC34GFU8</accession>
<dbReference type="Proteomes" id="UP000887579">
    <property type="component" value="Unplaced"/>
</dbReference>
<sequence>MKFVPFFIVICAIVHFSIADISTIPPTTTIPPQITEPADIEKIPKEIRKKLILNEEDIPFQYRNLISIDSNGSKHILPSNDLIYRVIVPTDTELSFSIYYYDSESCIEKIYEPVMGISPFKYHPFKAHAFAFAFVSNILDINGKTFTYRWRNTDVYINDVKEETRWIESIPKFQSYETENIEKIYFFDLNINELGSTNCTFEFILPSYYYIAILTYDQENTTSTFEE</sequence>
<proteinExistence type="predicted"/>
<protein>
    <submittedName>
        <fullName evidence="2">Uncharacterized protein</fullName>
    </submittedName>
</protein>
<reference evidence="2" key="1">
    <citation type="submission" date="2022-11" db="UniProtKB">
        <authorList>
            <consortium name="WormBaseParasite"/>
        </authorList>
    </citation>
    <scope>IDENTIFICATION</scope>
</reference>
<dbReference type="WBParaSite" id="ES5_v2.g28509.t1">
    <property type="protein sequence ID" value="ES5_v2.g28509.t1"/>
    <property type="gene ID" value="ES5_v2.g28509"/>
</dbReference>
<evidence type="ECO:0000313" key="1">
    <source>
        <dbReference type="Proteomes" id="UP000887579"/>
    </source>
</evidence>
<name>A0AC34GFU8_9BILA</name>